<keyword evidence="7" id="KW-0926">Vacuole</keyword>
<dbReference type="EMBL" id="ML978958">
    <property type="protein sequence ID" value="KAF1932648.1"/>
    <property type="molecule type" value="Genomic_DNA"/>
</dbReference>
<evidence type="ECO:0000256" key="4">
    <source>
        <dbReference type="ARBA" id="ARBA00022927"/>
    </source>
</evidence>
<protein>
    <recommendedName>
        <fullName evidence="2 7">Autophagy-related protein 11</fullName>
    </recommendedName>
</protein>
<comment type="subcellular location">
    <subcellularLocation>
        <location evidence="7">Preautophagosomal structure membrane</location>
        <topology evidence="7">Peripheral membrane protein</topology>
    </subcellularLocation>
    <subcellularLocation>
        <location evidence="7">Vacuole membrane</location>
        <topology evidence="7">Peripheral membrane protein</topology>
    </subcellularLocation>
    <text evidence="7">During pexophagy, accumulates in the vacuolar membrane region, where the peroxisomes contact the vacuole.</text>
</comment>
<keyword evidence="7" id="KW-0472">Membrane</keyword>
<evidence type="ECO:0000256" key="3">
    <source>
        <dbReference type="ARBA" id="ARBA00022448"/>
    </source>
</evidence>
<evidence type="ECO:0000313" key="13">
    <source>
        <dbReference type="Proteomes" id="UP000800082"/>
    </source>
</evidence>
<dbReference type="GO" id="GO:0034517">
    <property type="term" value="P:ribophagy"/>
    <property type="evidence" value="ECO:0007669"/>
    <property type="project" value="TreeGrafter"/>
</dbReference>
<dbReference type="GO" id="GO:0060090">
    <property type="term" value="F:molecular adaptor activity"/>
    <property type="evidence" value="ECO:0007669"/>
    <property type="project" value="TreeGrafter"/>
</dbReference>
<reference evidence="12" key="1">
    <citation type="journal article" date="2020" name="Stud. Mycol.">
        <title>101 Dothideomycetes genomes: a test case for predicting lifestyles and emergence of pathogens.</title>
        <authorList>
            <person name="Haridas S."/>
            <person name="Albert R."/>
            <person name="Binder M."/>
            <person name="Bloem J."/>
            <person name="Labutti K."/>
            <person name="Salamov A."/>
            <person name="Andreopoulos B."/>
            <person name="Baker S."/>
            <person name="Barry K."/>
            <person name="Bills G."/>
            <person name="Bluhm B."/>
            <person name="Cannon C."/>
            <person name="Castanera R."/>
            <person name="Culley D."/>
            <person name="Daum C."/>
            <person name="Ezra D."/>
            <person name="Gonzalez J."/>
            <person name="Henrissat B."/>
            <person name="Kuo A."/>
            <person name="Liang C."/>
            <person name="Lipzen A."/>
            <person name="Lutzoni F."/>
            <person name="Magnuson J."/>
            <person name="Mondo S."/>
            <person name="Nolan M."/>
            <person name="Ohm R."/>
            <person name="Pangilinan J."/>
            <person name="Park H.-J."/>
            <person name="Ramirez L."/>
            <person name="Alfaro M."/>
            <person name="Sun H."/>
            <person name="Tritt A."/>
            <person name="Yoshinaga Y."/>
            <person name="Zwiers L.-H."/>
            <person name="Turgeon B."/>
            <person name="Goodwin S."/>
            <person name="Spatafora J."/>
            <person name="Crous P."/>
            <person name="Grigoriev I."/>
        </authorList>
    </citation>
    <scope>NUCLEOTIDE SEQUENCE</scope>
    <source>
        <strain evidence="12">CBS 183.55</strain>
    </source>
</reference>
<dbReference type="GO" id="GO:0061709">
    <property type="term" value="P:reticulophagy"/>
    <property type="evidence" value="ECO:0007669"/>
    <property type="project" value="TreeGrafter"/>
</dbReference>
<evidence type="ECO:0000259" key="11">
    <source>
        <dbReference type="Pfam" id="PF10377"/>
    </source>
</evidence>
<feature type="coiled-coil region" evidence="8">
    <location>
        <begin position="925"/>
        <end position="952"/>
    </location>
</feature>
<comment type="function">
    <text evidence="7">Involved in cytoplasm to vacuole transport (Cvt), pexophagy, mitophagy and nucleophagy. Recruits mitochondria for their selective degradation via autophagy (mitophagy) during starvation. Works as scaffold proteins that recruit ATG proteins to the pre-autophagosome (PAS), the site of vesicle/autophagosome formation. Required for the Cvt vesicles completion.</text>
</comment>
<feature type="region of interest" description="Disordered" evidence="9">
    <location>
        <begin position="582"/>
        <end position="640"/>
    </location>
</feature>
<comment type="similarity">
    <text evidence="1 7">Belongs to the ATG11 family.</text>
</comment>
<evidence type="ECO:0000256" key="1">
    <source>
        <dbReference type="ARBA" id="ARBA00009729"/>
    </source>
</evidence>
<feature type="region of interest" description="Disordered" evidence="9">
    <location>
        <begin position="1268"/>
        <end position="1369"/>
    </location>
</feature>
<evidence type="ECO:0000256" key="2">
    <source>
        <dbReference type="ARBA" id="ARBA00013804"/>
    </source>
</evidence>
<dbReference type="GO" id="GO:1903599">
    <property type="term" value="P:positive regulation of autophagy of mitochondrion"/>
    <property type="evidence" value="ECO:0007669"/>
    <property type="project" value="UniProtKB-UniRule"/>
</dbReference>
<comment type="subunit">
    <text evidence="7">Homodimer.</text>
</comment>
<dbReference type="Pfam" id="PF04108">
    <property type="entry name" value="ATG17_like"/>
    <property type="match status" value="1"/>
</dbReference>
<dbReference type="RefSeq" id="XP_033452896.1">
    <property type="nucleotide sequence ID" value="XM_033590996.1"/>
</dbReference>
<evidence type="ECO:0000256" key="6">
    <source>
        <dbReference type="ARBA" id="ARBA00023054"/>
    </source>
</evidence>
<dbReference type="GO" id="GO:0034045">
    <property type="term" value="C:phagophore assembly site membrane"/>
    <property type="evidence" value="ECO:0007669"/>
    <property type="project" value="UniProtKB-SubCell"/>
</dbReference>
<dbReference type="Proteomes" id="UP000800082">
    <property type="component" value="Unassembled WGS sequence"/>
</dbReference>
<dbReference type="GO" id="GO:0019901">
    <property type="term" value="F:protein kinase binding"/>
    <property type="evidence" value="ECO:0007669"/>
    <property type="project" value="TreeGrafter"/>
</dbReference>
<organism evidence="12 13">
    <name type="scientific">Didymella exigua CBS 183.55</name>
    <dbReference type="NCBI Taxonomy" id="1150837"/>
    <lineage>
        <taxon>Eukaryota</taxon>
        <taxon>Fungi</taxon>
        <taxon>Dikarya</taxon>
        <taxon>Ascomycota</taxon>
        <taxon>Pezizomycotina</taxon>
        <taxon>Dothideomycetes</taxon>
        <taxon>Pleosporomycetidae</taxon>
        <taxon>Pleosporales</taxon>
        <taxon>Pleosporineae</taxon>
        <taxon>Didymellaceae</taxon>
        <taxon>Didymella</taxon>
    </lineage>
</organism>
<gene>
    <name evidence="12" type="ORF">M421DRAFT_416267</name>
</gene>
<proteinExistence type="inferred from homology"/>
<accession>A0A6A5S046</accession>
<evidence type="ECO:0000256" key="9">
    <source>
        <dbReference type="SAM" id="MobiDB-lite"/>
    </source>
</evidence>
<dbReference type="PANTHER" id="PTHR13222:SF1">
    <property type="entry name" value="RB1-INDUCIBLE COILED-COIL PROTEIN 1"/>
    <property type="match status" value="1"/>
</dbReference>
<sequence>MSLQIAVAHTGQRFDADPVAFVSVDALKHWIARATDIAPELQILLTPAGKHVKLQALLTEKDIFVYSRELSNGSQRTIPSTPLPDVFTPEDPPKFLANNTDMESWRSLFQARRDWAFAVLEKSHAMSVIASKHFSEQATIEKGTQVAVGNHDLHIRGLEQKYQAAKEWFDGVEKEASDNLTRLDIDLGQLGSIPAKVEFAHFLSKELRSPQAAQASRKASPNGSSTLQEFLDVEAVKKGTSTSKRVRDAFGKRMAGMYTQLDKIGADYNELLSAVGQSQSRSLMDDSEEPVRLYNEIEAVAKKVESDYEHVMGLMSDPKSVAQVSKMALLHTRNFLPAISEYSVEMSDLVRRSVEQKNTAINLSVESMQGIANIESVISALNAELESISIPQEGVAAFELISLVGRLPYIYGTLLIEAVRRREWAERIEKDTSSLAEEMATFQEEEERRRKRWLKPIADVINAEAVQGGAPGFEMNVQPEKTIWPEVARDDLKQYLQILQSLEEQSTEAEALAQAIKDLDRPTKQQIKRAKNFKMGSVHEPAFGKGSQLMVRGDDELRVLREANAKLDDELKANKSRVRRLEDLLHRSNQNSRLSIGGAGAPPPGFQSPGDPSTPTFETASPKPYEELSRRSSISSRRLSAQGDVDKRRIIRLEQQLGIEKEARTKLDKEAQAHKDIEIDLRRQVEEATSAREEAVSTKKNIMENMKAQQIEFGDERRSLEEEIQAHKAKIEEAEDELDRILGSRDNARSEIDARVHELASEFEKIQNEASEQIAQATEQLSQANEKLTNLQAQLDDHQAAHADQFESLKTVFSRLAPGTDTPTDHTALLVQLEDLASRSFNHQKELEEAIAMARSENENTRDQAQEQEHTLNAQISKHEQNLVSAREQLELEKVKVASISAELDEERGHLHDLRAKFAEGETGSEALRKRVEEEEAKVGRLQVELAEQKSHSNSLDVEIMRLGKKVLKYEEFDSFRSQQRLGRARELSQRLYTSHERLVRLLEALGFIITHEDGGMVLQRASKMSNSSVMGGTTGDLGRSTTTQSPTPLKRFLEENGDLSFLQWADSASVNEEDQRYKELISKLDLFNMETFSEAIAKRMRDMEHTARKWQKEARAYRDKSHRFQADSHEKIAYRSFKEGDLALFLPTRNNAHRPWAAFNVGAPHFFLREQDSHRLRGKEWLVARISKIEERVVDLSKTLDGPRASLDGRSIASSNALSIEDDNPFELSDGLRWYLLDATEEKPMAPGTPGLKSATTATSSLVVGQADMQRAKKKSSADPAIQLGKSLDSRRSSGTSKKSIPVVGGRPSAERLNSSEAVESGANSNAATRGASPVAARGTSASPAATHGPSHLRETSTNTADAEEEHNGVNDIRIVRQQRPGYVAMSGPSDIISNAAALRSPNASSIKQRFGSLPDARAGSLATSPVKQSVGTRRGSIWDSFIQYDITYQGGKKK</sequence>
<evidence type="ECO:0000256" key="8">
    <source>
        <dbReference type="SAM" id="Coils"/>
    </source>
</evidence>
<keyword evidence="6 8" id="KW-0175">Coiled coil</keyword>
<keyword evidence="4 7" id="KW-0653">Protein transport</keyword>
<feature type="coiled-coil region" evidence="8">
    <location>
        <begin position="844"/>
        <end position="896"/>
    </location>
</feature>
<feature type="domain" description="Autophagy protein ATG17-like" evidence="10">
    <location>
        <begin position="110"/>
        <end position="460"/>
    </location>
</feature>
<feature type="compositionally biased region" description="Low complexity" evidence="9">
    <location>
        <begin position="631"/>
        <end position="640"/>
    </location>
</feature>
<feature type="compositionally biased region" description="Polar residues" evidence="9">
    <location>
        <begin position="610"/>
        <end position="619"/>
    </location>
</feature>
<evidence type="ECO:0000256" key="5">
    <source>
        <dbReference type="ARBA" id="ARBA00023006"/>
    </source>
</evidence>
<dbReference type="OrthoDB" id="447953at2759"/>
<keyword evidence="13" id="KW-1185">Reference proteome</keyword>
<dbReference type="GeneID" id="54348664"/>
<feature type="coiled-coil region" evidence="8">
    <location>
        <begin position="492"/>
        <end position="519"/>
    </location>
</feature>
<dbReference type="GO" id="GO:0034727">
    <property type="term" value="P:piecemeal microautophagy of the nucleus"/>
    <property type="evidence" value="ECO:0007669"/>
    <property type="project" value="TreeGrafter"/>
</dbReference>
<keyword evidence="5 7" id="KW-0072">Autophagy</keyword>
<dbReference type="InterPro" id="IPR019460">
    <property type="entry name" value="Atg11_C"/>
</dbReference>
<feature type="compositionally biased region" description="Polar residues" evidence="9">
    <location>
        <begin position="1313"/>
        <end position="1329"/>
    </location>
</feature>
<dbReference type="InterPro" id="IPR040040">
    <property type="entry name" value="ATG11"/>
</dbReference>
<dbReference type="Pfam" id="PF10377">
    <property type="entry name" value="ATG11"/>
    <property type="match status" value="1"/>
</dbReference>
<evidence type="ECO:0000256" key="7">
    <source>
        <dbReference type="RuleBase" id="RU367075"/>
    </source>
</evidence>
<evidence type="ECO:0000313" key="12">
    <source>
        <dbReference type="EMBL" id="KAF1932648.1"/>
    </source>
</evidence>
<dbReference type="GO" id="GO:0000422">
    <property type="term" value="P:autophagy of mitochondrion"/>
    <property type="evidence" value="ECO:0007669"/>
    <property type="project" value="TreeGrafter"/>
</dbReference>
<dbReference type="GO" id="GO:0000045">
    <property type="term" value="P:autophagosome assembly"/>
    <property type="evidence" value="ECO:0007669"/>
    <property type="project" value="UniProtKB-UniRule"/>
</dbReference>
<dbReference type="PANTHER" id="PTHR13222">
    <property type="entry name" value="RB1-INDUCIBLE COILED-COIL"/>
    <property type="match status" value="1"/>
</dbReference>
<feature type="domain" description="Autophagy-related protein 11 C-terminal" evidence="11">
    <location>
        <begin position="1095"/>
        <end position="1241"/>
    </location>
</feature>
<dbReference type="GO" id="GO:1990316">
    <property type="term" value="C:Atg1/ULK1 kinase complex"/>
    <property type="evidence" value="ECO:0007669"/>
    <property type="project" value="TreeGrafter"/>
</dbReference>
<feature type="coiled-coil region" evidence="8">
    <location>
        <begin position="674"/>
        <end position="801"/>
    </location>
</feature>
<dbReference type="InterPro" id="IPR045326">
    <property type="entry name" value="ATG17-like_dom"/>
</dbReference>
<name>A0A6A5S046_9PLEO</name>
<dbReference type="GO" id="GO:0015031">
    <property type="term" value="P:protein transport"/>
    <property type="evidence" value="ECO:0007669"/>
    <property type="project" value="UniProtKB-KW"/>
</dbReference>
<evidence type="ECO:0000259" key="10">
    <source>
        <dbReference type="Pfam" id="PF04108"/>
    </source>
</evidence>
<keyword evidence="3 7" id="KW-0813">Transport</keyword>
<dbReference type="GO" id="GO:0005774">
    <property type="term" value="C:vacuolar membrane"/>
    <property type="evidence" value="ECO:0007669"/>
    <property type="project" value="UniProtKB-SubCell"/>
</dbReference>